<sequence>MLLAILTRGMIFGSHGLGRHQDTWVVSVVIKLSFTSTTYLRLQGRKGGGCLNYEGLLGTTRGCACMYARCRLSEFCDEDRLSVGRGGDVHETEPERYKDTDDMSSDTAAGQTTQPIDLPKPTDSSYGHADILQTLPIDSSPSCLEWSNDGQAFAVTKANIYLLTPILGYLVSPEDRHTHTQAQPTENGSHSQDAPSTPSRSNPSGIQESIADSTTKSAGGQPKIPFFTTIIEINKQLGVNWSTHSNDISTITPPNDDRFWRAATWSPSGLSALGSCLLAGLSTTCDVFVYSPCQNYQAGLWAIKETLNLSEELLTIFYDFYPSIIGHQEDPTKSIDVSPETAWDISEEGEEKRSRFTAGVLRTQATCIAWSPAYSHSNCDTPVLNQHDDLYDVDFSLLAVGHRRGDLSLWRHTSKGHMELESFNPICSDGRTLNLLSWSDWKLSARRRVDDTSAQQYQLTAHLAVANSKGVVYLMQVCRPFERPTKPVSPISRMEIQIIGIYQDPLNQSSITYFKWLPPSGNTLSRLIISRLGEIVLVPLSSTSTEGQSDSQSGLFLGPTQVIQLPVLQPHDDRLCWADCNSWATCSGMSIIPTSLPGITQIIAMLSNGLIFVLRESLDPNPSSSSSAMANPLELDLAHSVQLSLDFRAKFRAIGYSAHPPPNSTPITKQNVMSVYGSHVLSGLQHVSGDHQQLHSIDPISLLSSSIMSWLYEIDAPNKFRYKPENHQILQFCLAYFNPVGSVQRRVQLLGMLENQITAILPAMLSKSASSILVSPSSKLLNIFNILHSIFSDPGSRESPSFDLLNSTLSNLVDLLPLGTEIAYFALPDHQPILNYNGGTTSMALKSQLINQLFYNLNLDHLRLKVNLCNFLLGRADKAKFASLRSRLVEAKVSLSRVIHRLVLQTIAQFFLRHVGQLSSDERPVFNRYQCATKAIDRFPEPTIEQLLEPDEVDHKLLDQDRLSSAPDDSLGNGNPLISFGGEENEVEQCPACLQSVCFDSLRFAICRVGHVWDRCSVTFQILSTIKVRICTGCGRKSMVKGGGEDQTTSRSAEASQEGAQMETGDYQHPSASTQQEGADVARLGKPSLVQVLLDSSICCWHCGGRWRLSS</sequence>
<evidence type="ECO:0000259" key="3">
    <source>
        <dbReference type="Pfam" id="PF12660"/>
    </source>
</evidence>
<name>A0A5B0N2Y6_PUCGR</name>
<evidence type="ECO:0000256" key="1">
    <source>
        <dbReference type="SAM" id="MobiDB-lite"/>
    </source>
</evidence>
<dbReference type="SUPFAM" id="SSF82171">
    <property type="entry name" value="DPP6 N-terminal domain-like"/>
    <property type="match status" value="1"/>
</dbReference>
<dbReference type="InterPro" id="IPR024764">
    <property type="entry name" value="TFIIIC_Znf"/>
</dbReference>
<dbReference type="AlphaFoldDB" id="A0A5B0N2Y6"/>
<reference evidence="4 5" key="1">
    <citation type="submission" date="2019-05" db="EMBL/GenBank/DDBJ databases">
        <title>Emergence of the Ug99 lineage of the wheat stem rust pathogen through somatic hybridization.</title>
        <authorList>
            <person name="Li F."/>
            <person name="Upadhyaya N.M."/>
            <person name="Sperschneider J."/>
            <person name="Matny O."/>
            <person name="Nguyen-Phuc H."/>
            <person name="Mago R."/>
            <person name="Raley C."/>
            <person name="Miller M.E."/>
            <person name="Silverstein K.A.T."/>
            <person name="Henningsen E."/>
            <person name="Hirsch C.D."/>
            <person name="Visser B."/>
            <person name="Pretorius Z.A."/>
            <person name="Steffenson B.J."/>
            <person name="Schwessinger B."/>
            <person name="Dodds P.N."/>
            <person name="Figueroa M."/>
        </authorList>
    </citation>
    <scope>NUCLEOTIDE SEQUENCE [LARGE SCALE GENOMIC DNA]</scope>
    <source>
        <strain evidence="4">21-0</strain>
    </source>
</reference>
<dbReference type="Proteomes" id="UP000324748">
    <property type="component" value="Unassembled WGS sequence"/>
</dbReference>
<feature type="compositionally biased region" description="Polar residues" evidence="1">
    <location>
        <begin position="180"/>
        <end position="218"/>
    </location>
</feature>
<dbReference type="Pfam" id="PF12657">
    <property type="entry name" value="TFIIIC_delta"/>
    <property type="match status" value="1"/>
</dbReference>
<feature type="domain" description="Transcription factor IIIC putative zinc-finger" evidence="3">
    <location>
        <begin position="987"/>
        <end position="1106"/>
    </location>
</feature>
<gene>
    <name evidence="4" type="ORF">PGT21_015580</name>
</gene>
<feature type="region of interest" description="Disordered" evidence="1">
    <location>
        <begin position="83"/>
        <end position="127"/>
    </location>
</feature>
<dbReference type="GO" id="GO:0006384">
    <property type="term" value="P:transcription initiation at RNA polymerase III promoter"/>
    <property type="evidence" value="ECO:0007669"/>
    <property type="project" value="InterPro"/>
</dbReference>
<evidence type="ECO:0000259" key="2">
    <source>
        <dbReference type="Pfam" id="PF12657"/>
    </source>
</evidence>
<feature type="compositionally biased region" description="Basic and acidic residues" evidence="1">
    <location>
        <begin position="83"/>
        <end position="101"/>
    </location>
</feature>
<feature type="domain" description="Transcription factor IIIC 90kDa subunit N-terminal" evidence="2">
    <location>
        <begin position="146"/>
        <end position="734"/>
    </location>
</feature>
<dbReference type="Pfam" id="PF12660">
    <property type="entry name" value="zf-TFIIIC"/>
    <property type="match status" value="1"/>
</dbReference>
<proteinExistence type="predicted"/>
<dbReference type="OrthoDB" id="421374at2759"/>
<evidence type="ECO:0000313" key="5">
    <source>
        <dbReference type="Proteomes" id="UP000324748"/>
    </source>
</evidence>
<feature type="compositionally biased region" description="Polar residues" evidence="1">
    <location>
        <begin position="1046"/>
        <end position="1059"/>
    </location>
</feature>
<dbReference type="PANTHER" id="PTHR15496:SF2">
    <property type="entry name" value="GENERAL TRANSCRIPTION FACTOR 3C POLYPEPTIDE 4"/>
    <property type="match status" value="1"/>
</dbReference>
<evidence type="ECO:0000313" key="4">
    <source>
        <dbReference type="EMBL" id="KAA1082824.1"/>
    </source>
</evidence>
<dbReference type="InterPro" id="IPR024761">
    <property type="entry name" value="TFIIIC_delta_N"/>
</dbReference>
<feature type="region of interest" description="Disordered" evidence="1">
    <location>
        <begin position="1038"/>
        <end position="1078"/>
    </location>
</feature>
<dbReference type="GO" id="GO:0004402">
    <property type="term" value="F:histone acetyltransferase activity"/>
    <property type="evidence" value="ECO:0007669"/>
    <property type="project" value="InterPro"/>
</dbReference>
<feature type="region of interest" description="Disordered" evidence="1">
    <location>
        <begin position="177"/>
        <end position="220"/>
    </location>
</feature>
<accession>A0A5B0N2Y6</accession>
<feature type="compositionally biased region" description="Polar residues" evidence="1">
    <location>
        <begin position="105"/>
        <end position="115"/>
    </location>
</feature>
<dbReference type="EMBL" id="VSWC01000119">
    <property type="protein sequence ID" value="KAA1082824.1"/>
    <property type="molecule type" value="Genomic_DNA"/>
</dbReference>
<comment type="caution">
    <text evidence="4">The sequence shown here is derived from an EMBL/GenBank/DDBJ whole genome shotgun (WGS) entry which is preliminary data.</text>
</comment>
<evidence type="ECO:0008006" key="6">
    <source>
        <dbReference type="Google" id="ProtNLM"/>
    </source>
</evidence>
<dbReference type="InterPro" id="IPR044230">
    <property type="entry name" value="GTF3C4"/>
</dbReference>
<protein>
    <recommendedName>
        <fullName evidence="6">Transcription factor IIIC 90kDa subunit N-terminal domain-containing protein</fullName>
    </recommendedName>
</protein>
<organism evidence="4 5">
    <name type="scientific">Puccinia graminis f. sp. tritici</name>
    <dbReference type="NCBI Taxonomy" id="56615"/>
    <lineage>
        <taxon>Eukaryota</taxon>
        <taxon>Fungi</taxon>
        <taxon>Dikarya</taxon>
        <taxon>Basidiomycota</taxon>
        <taxon>Pucciniomycotina</taxon>
        <taxon>Pucciniomycetes</taxon>
        <taxon>Pucciniales</taxon>
        <taxon>Pucciniaceae</taxon>
        <taxon>Puccinia</taxon>
    </lineage>
</organism>
<keyword evidence="5" id="KW-1185">Reference proteome</keyword>
<dbReference type="PANTHER" id="PTHR15496">
    <property type="entry name" value="GENERAL TRANSCRIPTION FACTOR 3C POLYPEPTIDE 4 FAMILY"/>
    <property type="match status" value="1"/>
</dbReference>
<dbReference type="GO" id="GO:0000127">
    <property type="term" value="C:transcription factor TFIIIC complex"/>
    <property type="evidence" value="ECO:0007669"/>
    <property type="project" value="InterPro"/>
</dbReference>